<feature type="transmembrane region" description="Helical" evidence="1">
    <location>
        <begin position="84"/>
        <end position="103"/>
    </location>
</feature>
<reference evidence="3" key="1">
    <citation type="journal article" date="2013" name="Environ. Microbiol.">
        <title>Microbiota from the distal guts of lean and obese adolescents exhibit partial functional redundancy besides clear differences in community structure.</title>
        <authorList>
            <person name="Ferrer M."/>
            <person name="Ruiz A."/>
            <person name="Lanza F."/>
            <person name="Haange S.B."/>
            <person name="Oberbach A."/>
            <person name="Till H."/>
            <person name="Bargiela R."/>
            <person name="Campoy C."/>
            <person name="Segura M.T."/>
            <person name="Richter M."/>
            <person name="von Bergen M."/>
            <person name="Seifert J."/>
            <person name="Suarez A."/>
        </authorList>
    </citation>
    <scope>NUCLEOTIDE SEQUENCE</scope>
</reference>
<dbReference type="GO" id="GO:0016020">
    <property type="term" value="C:membrane"/>
    <property type="evidence" value="ECO:0007669"/>
    <property type="project" value="InterPro"/>
</dbReference>
<keyword evidence="1 3" id="KW-0812">Transmembrane</keyword>
<name>K1T0N5_9ZZZZ</name>
<keyword evidence="1" id="KW-0472">Membrane</keyword>
<comment type="caution">
    <text evidence="3">The sequence shown here is derived from an EMBL/GenBank/DDBJ whole genome shotgun (WGS) entry which is preliminary data.</text>
</comment>
<dbReference type="AlphaFoldDB" id="K1T0N5"/>
<dbReference type="EMBL" id="AJWZ01005910">
    <property type="protein sequence ID" value="EKC61264.1"/>
    <property type="molecule type" value="Genomic_DNA"/>
</dbReference>
<evidence type="ECO:0000313" key="3">
    <source>
        <dbReference type="EMBL" id="EKC61264.1"/>
    </source>
</evidence>
<organism evidence="3">
    <name type="scientific">human gut metagenome</name>
    <dbReference type="NCBI Taxonomy" id="408170"/>
    <lineage>
        <taxon>unclassified sequences</taxon>
        <taxon>metagenomes</taxon>
        <taxon>organismal metagenomes</taxon>
    </lineage>
</organism>
<proteinExistence type="predicted"/>
<feature type="non-terminal residue" evidence="3">
    <location>
        <position position="112"/>
    </location>
</feature>
<feature type="transmembrane region" description="Helical" evidence="1">
    <location>
        <begin position="44"/>
        <end position="64"/>
    </location>
</feature>
<dbReference type="Pfam" id="PF00892">
    <property type="entry name" value="EamA"/>
    <property type="match status" value="1"/>
</dbReference>
<keyword evidence="1" id="KW-1133">Transmembrane helix</keyword>
<evidence type="ECO:0000256" key="1">
    <source>
        <dbReference type="SAM" id="Phobius"/>
    </source>
</evidence>
<dbReference type="InterPro" id="IPR000620">
    <property type="entry name" value="EamA_dom"/>
</dbReference>
<gene>
    <name evidence="3" type="ORF">OBE_08567</name>
</gene>
<sequence>MKADILTKTWIAAILAIFCSALWGSAFPCVKIGYGLFCVDTSQPMSLILFAGIRFFAAGIMVIITGSIMHKKPLVPKIKELPKVAALSLTQTILQYLFFYIGLANTSGVKSS</sequence>
<protein>
    <submittedName>
        <fullName evidence="3">Membrane protein containing DUF6, transmembrane</fullName>
    </submittedName>
</protein>
<evidence type="ECO:0000259" key="2">
    <source>
        <dbReference type="Pfam" id="PF00892"/>
    </source>
</evidence>
<accession>K1T0N5</accession>
<feature type="domain" description="EamA" evidence="2">
    <location>
        <begin position="11"/>
        <end position="109"/>
    </location>
</feature>